<dbReference type="GO" id="GO:0043200">
    <property type="term" value="P:response to amino acid"/>
    <property type="evidence" value="ECO:0007669"/>
    <property type="project" value="TreeGrafter"/>
</dbReference>
<evidence type="ECO:0000259" key="4">
    <source>
        <dbReference type="PROSITE" id="PS50956"/>
    </source>
</evidence>
<accession>A0A1I6KBE4</accession>
<dbReference type="OrthoDB" id="9809462at2"/>
<dbReference type="InterPro" id="IPR019888">
    <property type="entry name" value="Tscrpt_reg_AsnC-like"/>
</dbReference>
<dbReference type="PANTHER" id="PTHR30154">
    <property type="entry name" value="LEUCINE-RESPONSIVE REGULATORY PROTEIN"/>
    <property type="match status" value="1"/>
</dbReference>
<dbReference type="InterPro" id="IPR036388">
    <property type="entry name" value="WH-like_DNA-bd_sf"/>
</dbReference>
<feature type="domain" description="HTH asnC-type" evidence="4">
    <location>
        <begin position="6"/>
        <end position="66"/>
    </location>
</feature>
<keyword evidence="6" id="KW-1185">Reference proteome</keyword>
<gene>
    <name evidence="5" type="ORF">SAMN05192580_1539</name>
</gene>
<dbReference type="InterPro" id="IPR019887">
    <property type="entry name" value="Tscrpt_reg_AsnC/Lrp_C"/>
</dbReference>
<keyword evidence="3" id="KW-0804">Transcription</keyword>
<dbReference type="Pfam" id="PF01037">
    <property type="entry name" value="AsnC_trans_reg"/>
    <property type="match status" value="1"/>
</dbReference>
<dbReference type="Proteomes" id="UP000198824">
    <property type="component" value="Unassembled WGS sequence"/>
</dbReference>
<dbReference type="RefSeq" id="WP_093312952.1">
    <property type="nucleotide sequence ID" value="NZ_FOZG01000001.1"/>
</dbReference>
<reference evidence="5 6" key="1">
    <citation type="submission" date="2016-10" db="EMBL/GenBank/DDBJ databases">
        <authorList>
            <person name="de Groot N.N."/>
        </authorList>
    </citation>
    <scope>NUCLEOTIDE SEQUENCE [LARGE SCALE GENOMIC DNA]</scope>
    <source>
        <strain evidence="5 6">S5-249</strain>
    </source>
</reference>
<evidence type="ECO:0000256" key="1">
    <source>
        <dbReference type="ARBA" id="ARBA00023015"/>
    </source>
</evidence>
<dbReference type="GO" id="GO:0043565">
    <property type="term" value="F:sequence-specific DNA binding"/>
    <property type="evidence" value="ECO:0007669"/>
    <property type="project" value="InterPro"/>
</dbReference>
<dbReference type="SUPFAM" id="SSF54909">
    <property type="entry name" value="Dimeric alpha+beta barrel"/>
    <property type="match status" value="1"/>
</dbReference>
<evidence type="ECO:0000313" key="6">
    <source>
        <dbReference type="Proteomes" id="UP000198824"/>
    </source>
</evidence>
<name>A0A1I6KBE4_9SPHN</name>
<protein>
    <submittedName>
        <fullName evidence="5">Lrp/AsnC family transcriptional regulator, regulator for asnA, asnC and gidA</fullName>
    </submittedName>
</protein>
<dbReference type="Gene3D" id="1.10.10.10">
    <property type="entry name" value="Winged helix-like DNA-binding domain superfamily/Winged helix DNA-binding domain"/>
    <property type="match status" value="1"/>
</dbReference>
<evidence type="ECO:0000313" key="5">
    <source>
        <dbReference type="EMBL" id="SFR88572.1"/>
    </source>
</evidence>
<dbReference type="InterPro" id="IPR036390">
    <property type="entry name" value="WH_DNA-bd_sf"/>
</dbReference>
<dbReference type="PRINTS" id="PR00033">
    <property type="entry name" value="HTHASNC"/>
</dbReference>
<dbReference type="STRING" id="1166337.SAMN05192580_1539"/>
<keyword evidence="1" id="KW-0805">Transcription regulation</keyword>
<dbReference type="SUPFAM" id="SSF46785">
    <property type="entry name" value="Winged helix' DNA-binding domain"/>
    <property type="match status" value="1"/>
</dbReference>
<keyword evidence="2" id="KW-0238">DNA-binding</keyword>
<dbReference type="InterPro" id="IPR011008">
    <property type="entry name" value="Dimeric_a/b-barrel"/>
</dbReference>
<dbReference type="GO" id="GO:0005829">
    <property type="term" value="C:cytosol"/>
    <property type="evidence" value="ECO:0007669"/>
    <property type="project" value="TreeGrafter"/>
</dbReference>
<evidence type="ECO:0000256" key="2">
    <source>
        <dbReference type="ARBA" id="ARBA00023125"/>
    </source>
</evidence>
<dbReference type="EMBL" id="FOZG01000001">
    <property type="protein sequence ID" value="SFR88572.1"/>
    <property type="molecule type" value="Genomic_DNA"/>
</dbReference>
<dbReference type="Pfam" id="PF13412">
    <property type="entry name" value="HTH_24"/>
    <property type="match status" value="1"/>
</dbReference>
<sequence>MNGLQIDATDRQILDLLGEDARLSNRSLARALGLAEGTIRARIRRLTERGLLRFTAITDNRQHGSPLLGFIRIQAEMRMVRDVGAQIVDIPEIRSLIVMLGRYNLLAIGLFADQQQFTDIAAGQIAVMPGILSFQTSIVTQSLKYNERMAKLGR</sequence>
<dbReference type="SMART" id="SM00344">
    <property type="entry name" value="HTH_ASNC"/>
    <property type="match status" value="1"/>
</dbReference>
<proteinExistence type="predicted"/>
<evidence type="ECO:0000256" key="3">
    <source>
        <dbReference type="ARBA" id="ARBA00023163"/>
    </source>
</evidence>
<organism evidence="5 6">
    <name type="scientific">Sphingomonas jatrophae</name>
    <dbReference type="NCBI Taxonomy" id="1166337"/>
    <lineage>
        <taxon>Bacteria</taxon>
        <taxon>Pseudomonadati</taxon>
        <taxon>Pseudomonadota</taxon>
        <taxon>Alphaproteobacteria</taxon>
        <taxon>Sphingomonadales</taxon>
        <taxon>Sphingomonadaceae</taxon>
        <taxon>Sphingomonas</taxon>
    </lineage>
</organism>
<dbReference type="PANTHER" id="PTHR30154:SF34">
    <property type="entry name" value="TRANSCRIPTIONAL REGULATOR AZLB"/>
    <property type="match status" value="1"/>
</dbReference>
<dbReference type="InterPro" id="IPR000485">
    <property type="entry name" value="AsnC-type_HTH_dom"/>
</dbReference>
<dbReference type="AlphaFoldDB" id="A0A1I6KBE4"/>
<dbReference type="PROSITE" id="PS50956">
    <property type="entry name" value="HTH_ASNC_2"/>
    <property type="match status" value="1"/>
</dbReference>
<dbReference type="Gene3D" id="3.30.70.920">
    <property type="match status" value="1"/>
</dbReference>